<comment type="caution">
    <text evidence="1">The sequence shown here is derived from an EMBL/GenBank/DDBJ whole genome shotgun (WGS) entry which is preliminary data.</text>
</comment>
<evidence type="ECO:0000313" key="2">
    <source>
        <dbReference type="Proteomes" id="UP000025756"/>
    </source>
</evidence>
<keyword evidence="2" id="KW-1185">Reference proteome</keyword>
<evidence type="ECO:0000313" key="1">
    <source>
        <dbReference type="EMBL" id="KCV37526.1"/>
    </source>
</evidence>
<dbReference type="EMBL" id="JGWH01000030">
    <property type="protein sequence ID" value="KCV37526.1"/>
    <property type="molecule type" value="Genomic_DNA"/>
</dbReference>
<protein>
    <submittedName>
        <fullName evidence="1">Uncharacterized protein</fullName>
    </submittedName>
</protein>
<organism evidence="1 2">
    <name type="scientific">Bordetella bronchiseptica 00-P-2796</name>
    <dbReference type="NCBI Taxonomy" id="1331199"/>
    <lineage>
        <taxon>Bacteria</taxon>
        <taxon>Pseudomonadati</taxon>
        <taxon>Pseudomonadota</taxon>
        <taxon>Betaproteobacteria</taxon>
        <taxon>Burkholderiales</taxon>
        <taxon>Alcaligenaceae</taxon>
        <taxon>Bordetella</taxon>
    </lineage>
</organism>
<name>A0ABR4RJ50_BORBO</name>
<gene>
    <name evidence="1" type="ORF">L490_5151</name>
</gene>
<sequence length="43" mass="5043">MAHNAMKCVLRIVGVVQDPFRENHIECVKWHVEICHISMLKRA</sequence>
<proteinExistence type="predicted"/>
<accession>A0ABR4RJ50</accession>
<dbReference type="Proteomes" id="UP000025756">
    <property type="component" value="Unassembled WGS sequence"/>
</dbReference>
<reference evidence="1 2" key="1">
    <citation type="submission" date="2014-03" db="EMBL/GenBank/DDBJ databases">
        <title>Genome sequence of Bordetella bronchiseptica.</title>
        <authorList>
            <person name="Harvill E."/>
            <person name="Goodfield L.L."/>
            <person name="Ivanov Y.V."/>
            <person name="Meyer J.A."/>
            <person name="Muse S.J."/>
            <person name="Jacobs N."/>
            <person name="Bendor L."/>
            <person name="Smallridge W.E."/>
            <person name="Brinkac L.M."/>
            <person name="Sanka R."/>
            <person name="Kim M."/>
            <person name="Losada L."/>
        </authorList>
    </citation>
    <scope>NUCLEOTIDE SEQUENCE [LARGE SCALE GENOMIC DNA]</scope>
    <source>
        <strain evidence="1 2">00-P-2796</strain>
    </source>
</reference>